<dbReference type="RefSeq" id="WP_148402914.1">
    <property type="nucleotide sequence ID" value="NZ_VSKK01000001.1"/>
</dbReference>
<proteinExistence type="inferred from homology"/>
<accession>A0A5D0RCA0</accession>
<dbReference type="CDD" id="cd18800">
    <property type="entry name" value="SF2_C_EcoR124I-like"/>
    <property type="match status" value="1"/>
</dbReference>
<dbReference type="Proteomes" id="UP000323720">
    <property type="component" value="Unassembled WGS sequence"/>
</dbReference>
<dbReference type="InterPro" id="IPR007409">
    <property type="entry name" value="Restrct_endonuc_type1_HsdR_N"/>
</dbReference>
<evidence type="ECO:0000256" key="5">
    <source>
        <dbReference type="ARBA" id="ARBA00022747"/>
    </source>
</evidence>
<evidence type="ECO:0000313" key="12">
    <source>
        <dbReference type="EMBL" id="TYB79177.1"/>
    </source>
</evidence>
<gene>
    <name evidence="12" type="ORF">ES674_05220</name>
</gene>
<comment type="similarity">
    <text evidence="2 10">Belongs to the HsdR family.</text>
</comment>
<dbReference type="InterPro" id="IPR040980">
    <property type="entry name" value="SWI2_SNF2"/>
</dbReference>
<dbReference type="GO" id="GO:0009307">
    <property type="term" value="P:DNA restriction-modification system"/>
    <property type="evidence" value="ECO:0007669"/>
    <property type="project" value="UniProtKB-KW"/>
</dbReference>
<dbReference type="Gene3D" id="3.90.1570.50">
    <property type="match status" value="1"/>
</dbReference>
<evidence type="ECO:0000256" key="4">
    <source>
        <dbReference type="ARBA" id="ARBA00022741"/>
    </source>
</evidence>
<evidence type="ECO:0000313" key="13">
    <source>
        <dbReference type="Proteomes" id="UP000323720"/>
    </source>
</evidence>
<dbReference type="EMBL" id="VSKK01000001">
    <property type="protein sequence ID" value="TYB79177.1"/>
    <property type="molecule type" value="Genomic_DNA"/>
</dbReference>
<keyword evidence="13" id="KW-1185">Reference proteome</keyword>
<dbReference type="Pfam" id="PF04313">
    <property type="entry name" value="HSDR_N"/>
    <property type="match status" value="1"/>
</dbReference>
<dbReference type="InterPro" id="IPR051268">
    <property type="entry name" value="Type-I_R_enzyme_R_subunit"/>
</dbReference>
<keyword evidence="7 10" id="KW-0378">Hydrolase</keyword>
<keyword evidence="5 10" id="KW-0680">Restriction system</keyword>
<keyword evidence="4 10" id="KW-0547">Nucleotide-binding</keyword>
<dbReference type="PROSITE" id="PS51192">
    <property type="entry name" value="HELICASE_ATP_BIND_1"/>
    <property type="match status" value="1"/>
</dbReference>
<dbReference type="SUPFAM" id="SSF52540">
    <property type="entry name" value="P-loop containing nucleoside triphosphate hydrolases"/>
    <property type="match status" value="1"/>
</dbReference>
<evidence type="ECO:0000256" key="6">
    <source>
        <dbReference type="ARBA" id="ARBA00022759"/>
    </source>
</evidence>
<keyword evidence="9 10" id="KW-0238">DNA-binding</keyword>
<dbReference type="PANTHER" id="PTHR30195:SF15">
    <property type="entry name" value="TYPE I RESTRICTION ENZYME HINDI ENDONUCLEASE SUBUNIT"/>
    <property type="match status" value="1"/>
</dbReference>
<dbReference type="GO" id="GO:0003677">
    <property type="term" value="F:DNA binding"/>
    <property type="evidence" value="ECO:0007669"/>
    <property type="project" value="UniProtKB-KW"/>
</dbReference>
<evidence type="ECO:0000256" key="8">
    <source>
        <dbReference type="ARBA" id="ARBA00022840"/>
    </source>
</evidence>
<evidence type="ECO:0000256" key="3">
    <source>
        <dbReference type="ARBA" id="ARBA00022722"/>
    </source>
</evidence>
<organism evidence="12 13">
    <name type="scientific">Bizionia myxarmorum</name>
    <dbReference type="NCBI Taxonomy" id="291186"/>
    <lineage>
        <taxon>Bacteria</taxon>
        <taxon>Pseudomonadati</taxon>
        <taxon>Bacteroidota</taxon>
        <taxon>Flavobacteriia</taxon>
        <taxon>Flavobacteriales</taxon>
        <taxon>Flavobacteriaceae</taxon>
        <taxon>Bizionia</taxon>
    </lineage>
</organism>
<protein>
    <recommendedName>
        <fullName evidence="10">Type I restriction enzyme endonuclease subunit</fullName>
        <shortName evidence="10">R protein</shortName>
        <ecNumber evidence="10">3.1.21.3</ecNumber>
    </recommendedName>
</protein>
<dbReference type="Gene3D" id="3.40.50.300">
    <property type="entry name" value="P-loop containing nucleotide triphosphate hydrolases"/>
    <property type="match status" value="2"/>
</dbReference>
<comment type="catalytic activity">
    <reaction evidence="1 10">
        <text>Endonucleolytic cleavage of DNA to give random double-stranded fragments with terminal 5'-phosphates, ATP is simultaneously hydrolyzed.</text>
        <dbReference type="EC" id="3.1.21.3"/>
    </reaction>
</comment>
<keyword evidence="3" id="KW-0540">Nuclease</keyword>
<evidence type="ECO:0000256" key="1">
    <source>
        <dbReference type="ARBA" id="ARBA00000851"/>
    </source>
</evidence>
<dbReference type="CDD" id="cd18030">
    <property type="entry name" value="DEXHc_RE_I_HsdR"/>
    <property type="match status" value="1"/>
</dbReference>
<reference evidence="12 13" key="1">
    <citation type="submission" date="2019-08" db="EMBL/GenBank/DDBJ databases">
        <title>Genomes of Antarctic Bizionia species.</title>
        <authorList>
            <person name="Bowman J.P."/>
        </authorList>
    </citation>
    <scope>NUCLEOTIDE SEQUENCE [LARGE SCALE GENOMIC DNA]</scope>
    <source>
        <strain evidence="12 13">ADA-4</strain>
    </source>
</reference>
<dbReference type="InterPro" id="IPR027417">
    <property type="entry name" value="P-loop_NTPase"/>
</dbReference>
<dbReference type="InterPro" id="IPR055180">
    <property type="entry name" value="HsdR_RecA-like_helicase_dom_2"/>
</dbReference>
<dbReference type="EC" id="3.1.21.3" evidence="10"/>
<dbReference type="Pfam" id="PF22679">
    <property type="entry name" value="T1R_D3-like"/>
    <property type="match status" value="1"/>
</dbReference>
<dbReference type="PANTHER" id="PTHR30195">
    <property type="entry name" value="TYPE I SITE-SPECIFIC DEOXYRIBONUCLEASE PROTEIN SUBUNIT M AND R"/>
    <property type="match status" value="1"/>
</dbReference>
<dbReference type="GO" id="GO:0005524">
    <property type="term" value="F:ATP binding"/>
    <property type="evidence" value="ECO:0007669"/>
    <property type="project" value="UniProtKB-KW"/>
</dbReference>
<dbReference type="Pfam" id="PF18766">
    <property type="entry name" value="SWI2_SNF2"/>
    <property type="match status" value="1"/>
</dbReference>
<dbReference type="GO" id="GO:0009035">
    <property type="term" value="F:type I site-specific deoxyribonuclease activity"/>
    <property type="evidence" value="ECO:0007669"/>
    <property type="project" value="UniProtKB-EC"/>
</dbReference>
<keyword evidence="6" id="KW-0255">Endonuclease</keyword>
<dbReference type="AlphaFoldDB" id="A0A5D0RCA0"/>
<evidence type="ECO:0000256" key="10">
    <source>
        <dbReference type="RuleBase" id="RU364115"/>
    </source>
</evidence>
<keyword evidence="8 10" id="KW-0067">ATP-binding</keyword>
<dbReference type="OrthoDB" id="9758243at2"/>
<name>A0A5D0RCA0_9FLAO</name>
<dbReference type="InterPro" id="IPR014001">
    <property type="entry name" value="Helicase_ATP-bd"/>
</dbReference>
<comment type="caution">
    <text evidence="12">The sequence shown here is derived from an EMBL/GenBank/DDBJ whole genome shotgun (WGS) entry which is preliminary data.</text>
</comment>
<dbReference type="SMART" id="SM00487">
    <property type="entry name" value="DEXDc"/>
    <property type="match status" value="1"/>
</dbReference>
<sequence>MTKVGSIERITQNRVVKLFREELGYTYLGNWEERESNSNIEEALLTAYLKRKGYNNLQISKAIYELKNTANNFSDSLYTTNKNVYELLRYGADIKTEVGKNTEKVHFIDWKNWDKNDFAIAEEVTIKGNKTKRPDIVIYVNGIALGILELKRSTITLNDGIRQNITNQQDRFIEPFFATVQYLFAGNDTEGFRYGAIKTPEKYYLKWKEDITDNSRILLDKYLLKMCDKKRFLEIIYDFIVFDGGVKKLPRVHQYFGVKEAQKYINRYEGGIIWHTQGSGKSIVMVYLAKWVLENNPNSRVAILTDRDELDKQIESVFKDADEKIYRTKSGKDLMQKLSNPTPRLLCSLVHKFGKKDTGNFNQFIKELESQPSQTVGELFVFVDECHRTQGGRLHRTMKAMLPNAVFIGFTGTPLLKKDKQTSLEIFGKYIHTYKFNEGVEDGVILDLVYEARDIDQHLTSQKRIDEWFDAKTRGLNDFQKSELKKKWGTMQKVLSSRSRMEKVVADIILDFSTKSRLSSERGNAILVARSIYEACKYYELFKRTNSELRNKFAIITSYSPQTSDITTEDTGASTDTEKEFMYNLYTDLLGDKSTEQYEDWAKAKFCNEPANMKLLIVVSKLLTGFDAPSCSYLYIDKSMQDHGLFQAICRVNRLDTEDKQFGYIVDYMDLFTKVENAVAVYTADLDYDEFEAKDIDVMLQDRMKMGKERLDDALEELHILCEPVAHPKGTMDYIRYFCGNTEIEEELKARETQRNALYKKTVSLIRAYANIADDMEGAGYTEGDVISIKKELDYYLKLREEIRQASGEVLDLKTYEADMRHLIDTYIQADEPETISPFADMSLLDIIVKTGIADAINSMPDGIKYNQGAIAETIENNVRKKIIKDHLIDPAFFDEMSKLLAEIIKERKANAISYAEYLKKIAELAKKVNEGKGEETPDALVTMAQRALYNNLDKNEALAMQLDNAVRNVKRDGWRGNLPKEREIKAEIYKQLATYEVETGIDIAQEPPAPFGLENKVEYIFNIVREQKEY</sequence>
<evidence type="ECO:0000256" key="2">
    <source>
        <dbReference type="ARBA" id="ARBA00008598"/>
    </source>
</evidence>
<feature type="domain" description="Helicase ATP-binding" evidence="11">
    <location>
        <begin position="262"/>
        <end position="432"/>
    </location>
</feature>
<evidence type="ECO:0000256" key="7">
    <source>
        <dbReference type="ARBA" id="ARBA00022801"/>
    </source>
</evidence>
<dbReference type="CDD" id="cd22332">
    <property type="entry name" value="HsdR_N"/>
    <property type="match status" value="1"/>
</dbReference>
<comment type="subunit">
    <text evidence="10">The type I restriction/modification system is composed of three polypeptides R, M and S.</text>
</comment>
<evidence type="ECO:0000256" key="9">
    <source>
        <dbReference type="ARBA" id="ARBA00023125"/>
    </source>
</evidence>
<dbReference type="NCBIfam" id="TIGR00348">
    <property type="entry name" value="hsdR"/>
    <property type="match status" value="1"/>
</dbReference>
<dbReference type="InterPro" id="IPR004473">
    <property type="entry name" value="Restrct_endonuc_typeI_HsdR"/>
</dbReference>
<evidence type="ECO:0000259" key="11">
    <source>
        <dbReference type="PROSITE" id="PS51192"/>
    </source>
</evidence>
<comment type="function">
    <text evidence="10">Subunit R is required for both nuclease and ATPase activities, but not for modification.</text>
</comment>